<dbReference type="EMBL" id="LHUR01000022">
    <property type="protein sequence ID" value="KOA19813.1"/>
    <property type="molecule type" value="Genomic_DNA"/>
</dbReference>
<organism evidence="2 3">
    <name type="scientific">Clostridium homopropionicum DSM 5847</name>
    <dbReference type="NCBI Taxonomy" id="1121318"/>
    <lineage>
        <taxon>Bacteria</taxon>
        <taxon>Bacillati</taxon>
        <taxon>Bacillota</taxon>
        <taxon>Clostridia</taxon>
        <taxon>Eubacteriales</taxon>
        <taxon>Clostridiaceae</taxon>
        <taxon>Clostridium</taxon>
    </lineage>
</organism>
<name>A0A0L6ZAK5_9CLOT</name>
<evidence type="ECO:0000256" key="1">
    <source>
        <dbReference type="SAM" id="Phobius"/>
    </source>
</evidence>
<comment type="caution">
    <text evidence="2">The sequence shown here is derived from an EMBL/GenBank/DDBJ whole genome shotgun (WGS) entry which is preliminary data.</text>
</comment>
<dbReference type="RefSeq" id="WP_052221438.1">
    <property type="nucleotide sequence ID" value="NZ_LHUR01000022.1"/>
</dbReference>
<feature type="transmembrane region" description="Helical" evidence="1">
    <location>
        <begin position="195"/>
        <end position="218"/>
    </location>
</feature>
<keyword evidence="3" id="KW-1185">Reference proteome</keyword>
<reference evidence="3" key="1">
    <citation type="submission" date="2015-08" db="EMBL/GenBank/DDBJ databases">
        <title>Genome sequence of the strict anaerobe Clostridium homopropionicum LuHBu1 (DSM 5847T).</title>
        <authorList>
            <person name="Poehlein A."/>
            <person name="Beck M."/>
            <person name="Schiel-Bengelsdorf B."/>
            <person name="Bengelsdorf F.R."/>
            <person name="Daniel R."/>
            <person name="Duerre P."/>
        </authorList>
    </citation>
    <scope>NUCLEOTIDE SEQUENCE [LARGE SCALE GENOMIC DNA]</scope>
    <source>
        <strain evidence="3">DSM 5847</strain>
    </source>
</reference>
<dbReference type="InterPro" id="IPR010178">
    <property type="entry name" value="Lit"/>
</dbReference>
<keyword evidence="1" id="KW-0472">Membrane</keyword>
<evidence type="ECO:0008006" key="4">
    <source>
        <dbReference type="Google" id="ProtNLM"/>
    </source>
</evidence>
<sequence>MYLPSYTHQIRTKNQRKYKLLQILFSLTFSLFIIGTSVKFTLMFKPLYYFDIEYLNIVEQSNFSKAEIVKNYDYVIDYLLNPKAQEFNLPSIPYSKYGQIHFKDVKNIFTSIDVLLIVTGLLNVFGLIINLKRKNFNFLKQTSSILIILPIILLTAFMINFDAFFTIFHKIFFRNDYWIFDPELDPIIKILPKEFFYHSALLIVILIILIIIFLKLLYKKLSKVKLY</sequence>
<evidence type="ECO:0000313" key="2">
    <source>
        <dbReference type="EMBL" id="KOA19813.1"/>
    </source>
</evidence>
<dbReference type="AlphaFoldDB" id="A0A0L6ZAK5"/>
<feature type="transmembrane region" description="Helical" evidence="1">
    <location>
        <begin position="108"/>
        <end position="131"/>
    </location>
</feature>
<dbReference type="Proteomes" id="UP000037043">
    <property type="component" value="Unassembled WGS sequence"/>
</dbReference>
<dbReference type="Pfam" id="PF07314">
    <property type="entry name" value="Lit"/>
    <property type="match status" value="1"/>
</dbReference>
<dbReference type="PATRIC" id="fig|1121318.3.peg.1919"/>
<proteinExistence type="predicted"/>
<feature type="transmembrane region" description="Helical" evidence="1">
    <location>
        <begin position="20"/>
        <end position="42"/>
    </location>
</feature>
<gene>
    <name evidence="2" type="ORF">CLHOM_19020</name>
</gene>
<keyword evidence="1" id="KW-0812">Transmembrane</keyword>
<dbReference type="NCBIfam" id="TIGR01906">
    <property type="entry name" value="integ_TIGR01906"/>
    <property type="match status" value="1"/>
</dbReference>
<accession>A0A0L6ZAK5</accession>
<feature type="transmembrane region" description="Helical" evidence="1">
    <location>
        <begin position="143"/>
        <end position="168"/>
    </location>
</feature>
<keyword evidence="1" id="KW-1133">Transmembrane helix</keyword>
<dbReference type="STRING" id="36844.SAMN04488501_10291"/>
<evidence type="ECO:0000313" key="3">
    <source>
        <dbReference type="Proteomes" id="UP000037043"/>
    </source>
</evidence>
<protein>
    <recommendedName>
        <fullName evidence="4">Integral membrane protein</fullName>
    </recommendedName>
</protein>